<comment type="caution">
    <text evidence="1">The sequence shown here is derived from an EMBL/GenBank/DDBJ whole genome shotgun (WGS) entry which is preliminary data.</text>
</comment>
<gene>
    <name evidence="1" type="ORF">RAK27_14515</name>
</gene>
<dbReference type="Proteomes" id="UP001290462">
    <property type="component" value="Unassembled WGS sequence"/>
</dbReference>
<sequence length="77" mass="8980">MIIDDNWTDVFIYNVEFQVLVKRGTHEFEKSISKSLVFNSELGESKVATIIKEKFKNVVKVSYVDYFGESLELKNKN</sequence>
<protein>
    <submittedName>
        <fullName evidence="1">Uncharacterized protein</fullName>
    </submittedName>
</protein>
<accession>A0AAW9K8R2</accession>
<dbReference type="AlphaFoldDB" id="A0AAW9K8R2"/>
<reference evidence="1" key="1">
    <citation type="submission" date="2023-08" db="EMBL/GenBank/DDBJ databases">
        <title>Genomic characterization of piscicolin 126 produced by Carnobacterium maltaromaticum CM22 strain isolated from salmon (Salmo salar).</title>
        <authorList>
            <person name="Gonzalez-Gragera E."/>
            <person name="Garcia-Lopez J.D."/>
            <person name="Teso-Perez C."/>
            <person name="Gimenez-Hernandez I."/>
            <person name="Peralta-Sanchez J.M."/>
            <person name="Valdivia E."/>
            <person name="Montalban-Lopez M."/>
            <person name="Martin-Platero A.M."/>
            <person name="Banos A."/>
            <person name="Martinez-Bueno M."/>
        </authorList>
    </citation>
    <scope>NUCLEOTIDE SEQUENCE</scope>
    <source>
        <strain evidence="1">CM22</strain>
    </source>
</reference>
<evidence type="ECO:0000313" key="2">
    <source>
        <dbReference type="Proteomes" id="UP001290462"/>
    </source>
</evidence>
<dbReference type="RefSeq" id="WP_015075178.1">
    <property type="nucleotide sequence ID" value="NZ_BJOJ01000083.1"/>
</dbReference>
<name>A0AAW9K8R2_CARML</name>
<proteinExistence type="predicted"/>
<organism evidence="1 2">
    <name type="scientific">Carnobacterium maltaromaticum</name>
    <name type="common">Carnobacterium piscicola</name>
    <dbReference type="NCBI Taxonomy" id="2751"/>
    <lineage>
        <taxon>Bacteria</taxon>
        <taxon>Bacillati</taxon>
        <taxon>Bacillota</taxon>
        <taxon>Bacilli</taxon>
        <taxon>Lactobacillales</taxon>
        <taxon>Carnobacteriaceae</taxon>
        <taxon>Carnobacterium</taxon>
    </lineage>
</organism>
<dbReference type="EMBL" id="JAVBVO010000004">
    <property type="protein sequence ID" value="MDZ5759872.1"/>
    <property type="molecule type" value="Genomic_DNA"/>
</dbReference>
<evidence type="ECO:0000313" key="1">
    <source>
        <dbReference type="EMBL" id="MDZ5759872.1"/>
    </source>
</evidence>